<evidence type="ECO:0000256" key="2">
    <source>
        <dbReference type="ARBA" id="ARBA00004947"/>
    </source>
</evidence>
<keyword evidence="10 16" id="KW-0299">Galactose metabolism</keyword>
<feature type="binding site" description="in other chain" evidence="13">
    <location>
        <position position="155"/>
    </location>
    <ligand>
        <name>UDP-alpha-D-glucose</name>
        <dbReference type="ChEBI" id="CHEBI:58885"/>
        <note>ligand shared between dimeric partners</note>
    </ligand>
</feature>
<feature type="domain" description="Galactose-1-phosphate uridyl transferase C-terminal" evidence="19">
    <location>
        <begin position="211"/>
        <end position="369"/>
    </location>
</feature>
<feature type="binding site" evidence="13">
    <location>
        <begin position="336"/>
        <end position="337"/>
    </location>
    <ligand>
        <name>UDP-alpha-D-glucose</name>
        <dbReference type="ChEBI" id="CHEBI:58885"/>
        <note>ligand shared between dimeric partners</note>
    </ligand>
</feature>
<dbReference type="InterPro" id="IPR001937">
    <property type="entry name" value="GalP_UDPtransf1"/>
</dbReference>
<keyword evidence="9 14" id="KW-0862">Zinc</keyword>
<feature type="domain" description="Galactose-1-phosphate uridyl transferase N-terminal" evidence="18">
    <location>
        <begin position="2"/>
        <end position="178"/>
    </location>
</feature>
<dbReference type="Pfam" id="PF01087">
    <property type="entry name" value="GalP_UDP_transf"/>
    <property type="match status" value="1"/>
</dbReference>
<keyword evidence="15" id="KW-0408">Iron</keyword>
<feature type="binding site" evidence="14">
    <location>
        <position position="115"/>
    </location>
    <ligand>
        <name>Zn(2+)</name>
        <dbReference type="ChEBI" id="CHEBI:29105"/>
    </ligand>
</feature>
<dbReference type="InterPro" id="IPR005849">
    <property type="entry name" value="GalP_Utransf_N"/>
</dbReference>
<evidence type="ECO:0000256" key="12">
    <source>
        <dbReference type="PIRSR" id="PIRSR000808-1"/>
    </source>
</evidence>
<feature type="binding site" description="in other chain" evidence="13">
    <location>
        <begin position="76"/>
        <end position="77"/>
    </location>
    <ligand>
        <name>UDP-alpha-D-glucose</name>
        <dbReference type="ChEBI" id="CHEBI:58885"/>
        <note>ligand shared between dimeric partners</note>
    </ligand>
</feature>
<dbReference type="GO" id="GO:0008270">
    <property type="term" value="F:zinc ion binding"/>
    <property type="evidence" value="ECO:0007669"/>
    <property type="project" value="InterPro"/>
</dbReference>
<feature type="binding site" evidence="14">
    <location>
        <position position="166"/>
    </location>
    <ligand>
        <name>Zn(2+)</name>
        <dbReference type="ChEBI" id="CHEBI:29105"/>
    </ligand>
</feature>
<feature type="binding site" description="in other chain" evidence="13">
    <location>
        <begin position="161"/>
        <end position="163"/>
    </location>
    <ligand>
        <name>UDP-alpha-D-glucose</name>
        <dbReference type="ChEBI" id="CHEBI:58885"/>
        <note>ligand shared between dimeric partners</note>
    </ligand>
</feature>
<evidence type="ECO:0000256" key="9">
    <source>
        <dbReference type="ARBA" id="ARBA00022833"/>
    </source>
</evidence>
<feature type="compositionally biased region" description="Polar residues" evidence="17">
    <location>
        <begin position="33"/>
        <end position="42"/>
    </location>
</feature>
<feature type="binding site" description="in other chain" evidence="13">
    <location>
        <position position="60"/>
    </location>
    <ligand>
        <name>UDP-alpha-D-glucose</name>
        <dbReference type="ChEBI" id="CHEBI:58885"/>
        <note>ligand shared between dimeric partners</note>
    </ligand>
</feature>
<dbReference type="CDD" id="cd00608">
    <property type="entry name" value="GalT"/>
    <property type="match status" value="1"/>
</dbReference>
<evidence type="ECO:0000256" key="14">
    <source>
        <dbReference type="PIRSR" id="PIRSR000808-3"/>
    </source>
</evidence>
<dbReference type="PIRSF" id="PIRSF000808">
    <property type="entry name" value="GalT"/>
    <property type="match status" value="1"/>
</dbReference>
<dbReference type="Gene3D" id="3.30.428.10">
    <property type="entry name" value="HIT-like"/>
    <property type="match status" value="2"/>
</dbReference>
<organism evidence="20 21">
    <name type="scientific">Thelephora terrestris</name>
    <dbReference type="NCBI Taxonomy" id="56493"/>
    <lineage>
        <taxon>Eukaryota</taxon>
        <taxon>Fungi</taxon>
        <taxon>Dikarya</taxon>
        <taxon>Basidiomycota</taxon>
        <taxon>Agaricomycotina</taxon>
        <taxon>Agaricomycetes</taxon>
        <taxon>Thelephorales</taxon>
        <taxon>Thelephoraceae</taxon>
        <taxon>Thelephora</taxon>
    </lineage>
</organism>
<keyword evidence="8 14" id="KW-0479">Metal-binding</keyword>
<feature type="binding site" evidence="15">
    <location>
        <position position="184"/>
    </location>
    <ligand>
        <name>Fe cation</name>
        <dbReference type="ChEBI" id="CHEBI:24875"/>
    </ligand>
</feature>
<dbReference type="GO" id="GO:0008108">
    <property type="term" value="F:UDP-glucose:hexose-1-phosphate uridylyltransferase activity"/>
    <property type="evidence" value="ECO:0007669"/>
    <property type="project" value="UniProtKB-EC"/>
</dbReference>
<evidence type="ECO:0000256" key="10">
    <source>
        <dbReference type="ARBA" id="ARBA00023144"/>
    </source>
</evidence>
<evidence type="ECO:0000313" key="21">
    <source>
        <dbReference type="Proteomes" id="UP000736335"/>
    </source>
</evidence>
<keyword evidence="21" id="KW-1185">Reference proteome</keyword>
<sequence length="382" mass="43326">MDFDPTIHPHRRHNPLTGEHVLVSPHRNKRPWQGQTEQPQSTDLLQYDPNCYLCPGNARAGGHQNEAYEHTMVFVNDFAAVLPSPGPAAPPEPHHLLKAEPVQGGCDVIIFHPRHDWTLAQLPIPDIEHVIEQWCAVYTKRGAEDGIKYVQIFENKGSLMGCSNPHPHGQVWSLSEIPSEPAKEIESQSRYASRTDLPRSDAPKGPGGRPNLILEYAYFEVSLPRDEGRVVLKNEHWVAVVPWWAVWPYEILLTPYHRHIPSILHLTREEKGAFAAILSQLARRYDNLFSCSFAYSMGIHQLPTPTAPADADGEYSDIHLHLHFYPPLLRSASVRKFLVGFEMLAEPQRDLTPEQAAAKLRACDEVHYLDRPSHLRECLHES</sequence>
<evidence type="ECO:0000256" key="17">
    <source>
        <dbReference type="SAM" id="MobiDB-lite"/>
    </source>
</evidence>
<dbReference type="Pfam" id="PF02744">
    <property type="entry name" value="GalP_UDP_tr_C"/>
    <property type="match status" value="1"/>
</dbReference>
<comment type="cofactor">
    <cofactor evidence="15">
        <name>Fe cation</name>
        <dbReference type="ChEBI" id="CHEBI:24875"/>
    </cofactor>
    <text evidence="15">Binds 1 Fe cation per subunit.</text>
</comment>
<evidence type="ECO:0000259" key="18">
    <source>
        <dbReference type="Pfam" id="PF01087"/>
    </source>
</evidence>
<dbReference type="PANTHER" id="PTHR11943">
    <property type="entry name" value="GALACTOSE-1-PHOSPHATE URIDYLYLTRANSFERASE"/>
    <property type="match status" value="1"/>
</dbReference>
<feature type="binding site" evidence="13">
    <location>
        <begin position="341"/>
        <end position="342"/>
    </location>
    <ligand>
        <name>UDP-alpha-D-glucose</name>
        <dbReference type="ChEBI" id="CHEBI:58885"/>
        <note>ligand shared between dimeric partners</note>
    </ligand>
</feature>
<dbReference type="PROSITE" id="PS00117">
    <property type="entry name" value="GAL_P_UDP_TRANSF_I"/>
    <property type="match status" value="1"/>
</dbReference>
<feature type="binding site" evidence="15">
    <location>
        <position position="323"/>
    </location>
    <ligand>
        <name>Fe cation</name>
        <dbReference type="ChEBI" id="CHEBI:24875"/>
    </ligand>
</feature>
<dbReference type="OrthoDB" id="418412at2759"/>
<dbReference type="EMBL" id="WIUZ02000011">
    <property type="protein sequence ID" value="KAF9782912.1"/>
    <property type="molecule type" value="Genomic_DNA"/>
</dbReference>
<dbReference type="AlphaFoldDB" id="A0A9P6L514"/>
<feature type="region of interest" description="Disordered" evidence="17">
    <location>
        <begin position="1"/>
        <end position="42"/>
    </location>
</feature>
<evidence type="ECO:0000256" key="13">
    <source>
        <dbReference type="PIRSR" id="PIRSR000808-2"/>
    </source>
</evidence>
<dbReference type="EC" id="2.7.7.12" evidence="4 16"/>
<evidence type="ECO:0000256" key="3">
    <source>
        <dbReference type="ARBA" id="ARBA00010951"/>
    </source>
</evidence>
<evidence type="ECO:0000256" key="6">
    <source>
        <dbReference type="ARBA" id="ARBA00022679"/>
    </source>
</evidence>
<evidence type="ECO:0000256" key="15">
    <source>
        <dbReference type="PIRSR" id="PIRSR000808-4"/>
    </source>
</evidence>
<dbReference type="Proteomes" id="UP000736335">
    <property type="component" value="Unassembled WGS sequence"/>
</dbReference>
<dbReference type="GO" id="GO:0033499">
    <property type="term" value="P:galactose catabolic process via UDP-galactose, Leloir pathway"/>
    <property type="evidence" value="ECO:0007669"/>
    <property type="project" value="TreeGrafter"/>
</dbReference>
<gene>
    <name evidence="20" type="ORF">BJ322DRAFT_1008823</name>
</gene>
<feature type="binding site" description="in other chain" evidence="13">
    <location>
        <position position="170"/>
    </location>
    <ligand>
        <name>UDP-alpha-D-glucose</name>
        <dbReference type="ChEBI" id="CHEBI:58885"/>
        <note>ligand shared between dimeric partners</note>
    </ligand>
</feature>
<proteinExistence type="inferred from homology"/>
<dbReference type="InterPro" id="IPR019779">
    <property type="entry name" value="GalP_UDPtransf1_His-AS"/>
</dbReference>
<feature type="binding site" evidence="14">
    <location>
        <position position="51"/>
    </location>
    <ligand>
        <name>Zn(2+)</name>
        <dbReference type="ChEBI" id="CHEBI:29105"/>
    </ligand>
</feature>
<evidence type="ECO:0000256" key="8">
    <source>
        <dbReference type="ARBA" id="ARBA00022723"/>
    </source>
</evidence>
<evidence type="ECO:0000256" key="11">
    <source>
        <dbReference type="ARBA" id="ARBA00023277"/>
    </source>
</evidence>
<dbReference type="SUPFAM" id="SSF54197">
    <property type="entry name" value="HIT-like"/>
    <property type="match status" value="2"/>
</dbReference>
<keyword evidence="6 16" id="KW-0808">Transferase</keyword>
<feature type="binding site" evidence="14">
    <location>
        <position position="54"/>
    </location>
    <ligand>
        <name>Zn(2+)</name>
        <dbReference type="ChEBI" id="CHEBI:29105"/>
    </ligand>
</feature>
<feature type="binding site" evidence="15">
    <location>
        <position position="300"/>
    </location>
    <ligand>
        <name>Fe cation</name>
        <dbReference type="ChEBI" id="CHEBI:24875"/>
    </ligand>
</feature>
<comment type="caution">
    <text evidence="20">The sequence shown here is derived from an EMBL/GenBank/DDBJ whole genome shotgun (WGS) entry which is preliminary data.</text>
</comment>
<comment type="pathway">
    <text evidence="2 16">Carbohydrate metabolism; galactose metabolism.</text>
</comment>
<evidence type="ECO:0000313" key="20">
    <source>
        <dbReference type="EMBL" id="KAF9782912.1"/>
    </source>
</evidence>
<evidence type="ECO:0000256" key="1">
    <source>
        <dbReference type="ARBA" id="ARBA00001107"/>
    </source>
</evidence>
<evidence type="ECO:0000256" key="7">
    <source>
        <dbReference type="ARBA" id="ARBA00022695"/>
    </source>
</evidence>
<feature type="binding site" description="in other chain" evidence="13">
    <location>
        <position position="348"/>
    </location>
    <ligand>
        <name>UDP-alpha-D-glucose</name>
        <dbReference type="ChEBI" id="CHEBI:58885"/>
        <note>ligand shared between dimeric partners</note>
    </ligand>
</feature>
<evidence type="ECO:0000256" key="5">
    <source>
        <dbReference type="ARBA" id="ARBA00016340"/>
    </source>
</evidence>
<feature type="binding site" evidence="15">
    <location>
        <position position="321"/>
    </location>
    <ligand>
        <name>Fe cation</name>
        <dbReference type="ChEBI" id="CHEBI:24875"/>
    </ligand>
</feature>
<comment type="catalytic activity">
    <reaction evidence="1 16">
        <text>alpha-D-galactose 1-phosphate + UDP-alpha-D-glucose = alpha-D-glucose 1-phosphate + UDP-alpha-D-galactose</text>
        <dbReference type="Rhea" id="RHEA:13989"/>
        <dbReference type="ChEBI" id="CHEBI:58336"/>
        <dbReference type="ChEBI" id="CHEBI:58601"/>
        <dbReference type="ChEBI" id="CHEBI:58885"/>
        <dbReference type="ChEBI" id="CHEBI:66914"/>
        <dbReference type="EC" id="2.7.7.12"/>
    </reaction>
</comment>
<dbReference type="InterPro" id="IPR036265">
    <property type="entry name" value="HIT-like_sf"/>
</dbReference>
<reference evidence="20" key="1">
    <citation type="journal article" date="2020" name="Nat. Commun.">
        <title>Large-scale genome sequencing of mycorrhizal fungi provides insights into the early evolution of symbiotic traits.</title>
        <authorList>
            <person name="Miyauchi S."/>
            <person name="Kiss E."/>
            <person name="Kuo A."/>
            <person name="Drula E."/>
            <person name="Kohler A."/>
            <person name="Sanchez-Garcia M."/>
            <person name="Morin E."/>
            <person name="Andreopoulos B."/>
            <person name="Barry K.W."/>
            <person name="Bonito G."/>
            <person name="Buee M."/>
            <person name="Carver A."/>
            <person name="Chen C."/>
            <person name="Cichocki N."/>
            <person name="Clum A."/>
            <person name="Culley D."/>
            <person name="Crous P.W."/>
            <person name="Fauchery L."/>
            <person name="Girlanda M."/>
            <person name="Hayes R.D."/>
            <person name="Keri Z."/>
            <person name="LaButti K."/>
            <person name="Lipzen A."/>
            <person name="Lombard V."/>
            <person name="Magnuson J."/>
            <person name="Maillard F."/>
            <person name="Murat C."/>
            <person name="Nolan M."/>
            <person name="Ohm R.A."/>
            <person name="Pangilinan J."/>
            <person name="Pereira M.F."/>
            <person name="Perotto S."/>
            <person name="Peter M."/>
            <person name="Pfister S."/>
            <person name="Riley R."/>
            <person name="Sitrit Y."/>
            <person name="Stielow J.B."/>
            <person name="Szollosi G."/>
            <person name="Zifcakova L."/>
            <person name="Stursova M."/>
            <person name="Spatafora J.W."/>
            <person name="Tedersoo L."/>
            <person name="Vaario L.M."/>
            <person name="Yamada A."/>
            <person name="Yan M."/>
            <person name="Wang P."/>
            <person name="Xu J."/>
            <person name="Bruns T."/>
            <person name="Baldrian P."/>
            <person name="Vilgalys R."/>
            <person name="Dunand C."/>
            <person name="Henrissat B."/>
            <person name="Grigoriev I.V."/>
            <person name="Hibbett D."/>
            <person name="Nagy L.G."/>
            <person name="Martin F.M."/>
        </authorList>
    </citation>
    <scope>NUCLEOTIDE SEQUENCE</scope>
    <source>
        <strain evidence="20">UH-Tt-Lm1</strain>
    </source>
</reference>
<dbReference type="PANTHER" id="PTHR11943:SF1">
    <property type="entry name" value="GALACTOSE-1-PHOSPHATE URIDYLYLTRANSFERASE"/>
    <property type="match status" value="1"/>
</dbReference>
<feature type="binding site" evidence="13">
    <location>
        <begin position="27"/>
        <end position="30"/>
    </location>
    <ligand>
        <name>UDP-alpha-D-glucose</name>
        <dbReference type="ChEBI" id="CHEBI:58885"/>
        <note>ligand shared between dimeric partners</note>
    </ligand>
</feature>
<comment type="cofactor">
    <cofactor evidence="14">
        <name>Zn(2+)</name>
        <dbReference type="ChEBI" id="CHEBI:29105"/>
    </cofactor>
    <text evidence="14">Binds 1 zinc ion per subunit.</text>
</comment>
<comment type="similarity">
    <text evidence="3 16">Belongs to the galactose-1-phosphate uridylyltransferase type 1 family.</text>
</comment>
<feature type="region of interest" description="Disordered" evidence="17">
    <location>
        <begin position="185"/>
        <end position="208"/>
    </location>
</feature>
<evidence type="ECO:0000256" key="4">
    <source>
        <dbReference type="ARBA" id="ARBA00012384"/>
    </source>
</evidence>
<evidence type="ECO:0000256" key="16">
    <source>
        <dbReference type="RuleBase" id="RU000506"/>
    </source>
</evidence>
<keyword evidence="7 16" id="KW-0548">Nucleotidyltransferase</keyword>
<dbReference type="GO" id="GO:0005737">
    <property type="term" value="C:cytoplasm"/>
    <property type="evidence" value="ECO:0007669"/>
    <property type="project" value="TreeGrafter"/>
</dbReference>
<keyword evidence="11 16" id="KW-0119">Carbohydrate metabolism</keyword>
<dbReference type="NCBIfam" id="TIGR00209">
    <property type="entry name" value="galT_1"/>
    <property type="match status" value="1"/>
</dbReference>
<accession>A0A9P6L514</accession>
<protein>
    <recommendedName>
        <fullName evidence="5 16">Galactose-1-phosphate uridylyltransferase</fullName>
        <ecNumber evidence="4 16">2.7.7.12</ecNumber>
    </recommendedName>
</protein>
<reference evidence="20" key="2">
    <citation type="submission" date="2020-11" db="EMBL/GenBank/DDBJ databases">
        <authorList>
            <consortium name="DOE Joint Genome Institute"/>
            <person name="Kuo A."/>
            <person name="Miyauchi S."/>
            <person name="Kiss E."/>
            <person name="Drula E."/>
            <person name="Kohler A."/>
            <person name="Sanchez-Garcia M."/>
            <person name="Andreopoulos B."/>
            <person name="Barry K.W."/>
            <person name="Bonito G."/>
            <person name="Buee M."/>
            <person name="Carver A."/>
            <person name="Chen C."/>
            <person name="Cichocki N."/>
            <person name="Clum A."/>
            <person name="Culley D."/>
            <person name="Crous P.W."/>
            <person name="Fauchery L."/>
            <person name="Girlanda M."/>
            <person name="Hayes R."/>
            <person name="Keri Z."/>
            <person name="Labutti K."/>
            <person name="Lipzen A."/>
            <person name="Lombard V."/>
            <person name="Magnuson J."/>
            <person name="Maillard F."/>
            <person name="Morin E."/>
            <person name="Murat C."/>
            <person name="Nolan M."/>
            <person name="Ohm R."/>
            <person name="Pangilinan J."/>
            <person name="Pereira M."/>
            <person name="Perotto S."/>
            <person name="Peter M."/>
            <person name="Riley R."/>
            <person name="Sitrit Y."/>
            <person name="Stielow B."/>
            <person name="Szollosi G."/>
            <person name="Zifcakova L."/>
            <person name="Stursova M."/>
            <person name="Spatafora J.W."/>
            <person name="Tedersoo L."/>
            <person name="Vaario L.-M."/>
            <person name="Yamada A."/>
            <person name="Yan M."/>
            <person name="Wang P."/>
            <person name="Xu J."/>
            <person name="Bruns T."/>
            <person name="Baldrian P."/>
            <person name="Vilgalys R."/>
            <person name="Henrissat B."/>
            <person name="Grigoriev I.V."/>
            <person name="Hibbett D."/>
            <person name="Nagy L.G."/>
            <person name="Martin F.M."/>
        </authorList>
    </citation>
    <scope>NUCLEOTIDE SEQUENCE</scope>
    <source>
        <strain evidence="20">UH-Tt-Lm1</strain>
    </source>
</reference>
<name>A0A9P6L514_9AGAM</name>
<feature type="active site" description="Tele-UMP-histidine intermediate" evidence="12">
    <location>
        <position position="168"/>
    </location>
</feature>
<dbReference type="InterPro" id="IPR005850">
    <property type="entry name" value="GalP_Utransf_C"/>
</dbReference>
<evidence type="ECO:0000259" key="19">
    <source>
        <dbReference type="Pfam" id="PF02744"/>
    </source>
</evidence>